<evidence type="ECO:0000313" key="1">
    <source>
        <dbReference type="EMBL" id="KAJ0079260.1"/>
    </source>
</evidence>
<comment type="caution">
    <text evidence="1">The sequence shown here is derived from an EMBL/GenBank/DDBJ whole genome shotgun (WGS) entry which is preliminary data.</text>
</comment>
<name>A0ACC0ZZ06_9ROSI</name>
<protein>
    <submittedName>
        <fullName evidence="1">Uncharacterized protein</fullName>
    </submittedName>
</protein>
<accession>A0ACC0ZZ06</accession>
<evidence type="ECO:0000313" key="2">
    <source>
        <dbReference type="Proteomes" id="UP001164250"/>
    </source>
</evidence>
<dbReference type="Proteomes" id="UP001164250">
    <property type="component" value="Chromosome 13"/>
</dbReference>
<sequence>MAGRKTRKTEVLLVMTLALSLCAVFADATTNFAGNVGLTPYYRREWTGNRNFHAMVTRNYIIIYTVIKLSQPGTRFFISGGPADCKMKLYIDVPSRTRLTTVKNNSCCSQQELLFPPVVKQTGAKFMFLLSFTYAAKTTHHVGYTSGWHRAYYAMFLLIQHLSFANAAPRTPKIHYVGDSLGWDLGLNVQQWADSNTFSVGDTLGN</sequence>
<keyword evidence="2" id="KW-1185">Reference proteome</keyword>
<gene>
    <name evidence="1" type="ORF">Patl1_24285</name>
</gene>
<reference evidence="2" key="1">
    <citation type="journal article" date="2023" name="G3 (Bethesda)">
        <title>Genome assembly and association tests identify interacting loci associated with vigor, precocity, and sex in interspecific pistachio rootstocks.</title>
        <authorList>
            <person name="Palmer W."/>
            <person name="Jacygrad E."/>
            <person name="Sagayaradj S."/>
            <person name="Cavanaugh K."/>
            <person name="Han R."/>
            <person name="Bertier L."/>
            <person name="Beede B."/>
            <person name="Kafkas S."/>
            <person name="Golino D."/>
            <person name="Preece J."/>
            <person name="Michelmore R."/>
        </authorList>
    </citation>
    <scope>NUCLEOTIDE SEQUENCE [LARGE SCALE GENOMIC DNA]</scope>
</reference>
<proteinExistence type="predicted"/>
<organism evidence="1 2">
    <name type="scientific">Pistacia atlantica</name>
    <dbReference type="NCBI Taxonomy" id="434234"/>
    <lineage>
        <taxon>Eukaryota</taxon>
        <taxon>Viridiplantae</taxon>
        <taxon>Streptophyta</taxon>
        <taxon>Embryophyta</taxon>
        <taxon>Tracheophyta</taxon>
        <taxon>Spermatophyta</taxon>
        <taxon>Magnoliopsida</taxon>
        <taxon>eudicotyledons</taxon>
        <taxon>Gunneridae</taxon>
        <taxon>Pentapetalae</taxon>
        <taxon>rosids</taxon>
        <taxon>malvids</taxon>
        <taxon>Sapindales</taxon>
        <taxon>Anacardiaceae</taxon>
        <taxon>Pistacia</taxon>
    </lineage>
</organism>
<dbReference type="EMBL" id="CM047909">
    <property type="protein sequence ID" value="KAJ0079260.1"/>
    <property type="molecule type" value="Genomic_DNA"/>
</dbReference>